<comment type="caution">
    <text evidence="1">The sequence shown here is derived from an EMBL/GenBank/DDBJ whole genome shotgun (WGS) entry which is preliminary data.</text>
</comment>
<proteinExistence type="predicted"/>
<dbReference type="RefSeq" id="WP_255332850.1">
    <property type="nucleotide sequence ID" value="NZ_VOTZ01000016.1"/>
</dbReference>
<keyword evidence="2" id="KW-1185">Reference proteome</keyword>
<dbReference type="Proteomes" id="UP001524383">
    <property type="component" value="Unassembled WGS sequence"/>
</dbReference>
<sequence length="118" mass="12721">MDVRNAVLSWQYAERLKTGIISVSKMLMTLPDYPKEERPGARRMLIAVMDELRADAQTASAATGITAFGKVVHSLSEMISLAESSQFGLATERAGEGVSAATTAAQESWEVLHSHGIL</sequence>
<dbReference type="EMBL" id="VOTZ01000016">
    <property type="protein sequence ID" value="MCQ1538895.1"/>
    <property type="molecule type" value="Genomic_DNA"/>
</dbReference>
<organism evidence="1 2">
    <name type="scientific">Methanocalculus taiwanensis</name>
    <dbReference type="NCBI Taxonomy" id="106207"/>
    <lineage>
        <taxon>Archaea</taxon>
        <taxon>Methanobacteriati</taxon>
        <taxon>Methanobacteriota</taxon>
        <taxon>Stenosarchaea group</taxon>
        <taxon>Methanomicrobia</taxon>
        <taxon>Methanomicrobiales</taxon>
        <taxon>Methanocalculaceae</taxon>
        <taxon>Methanocalculus</taxon>
    </lineage>
</organism>
<reference evidence="1 2" key="1">
    <citation type="submission" date="2019-08" db="EMBL/GenBank/DDBJ databases">
        <authorList>
            <person name="Chen S.-C."/>
            <person name="Lai M.-C."/>
            <person name="You Y.-T."/>
        </authorList>
    </citation>
    <scope>NUCLEOTIDE SEQUENCE [LARGE SCALE GENOMIC DNA]</scope>
    <source>
        <strain evidence="1 2">P2F9704a</strain>
    </source>
</reference>
<name>A0ABD4TNM1_9EURY</name>
<protein>
    <submittedName>
        <fullName evidence="1">Uncharacterized protein</fullName>
    </submittedName>
</protein>
<accession>A0ABD4TNM1</accession>
<gene>
    <name evidence="1" type="ORF">FTO68_07865</name>
</gene>
<dbReference type="AlphaFoldDB" id="A0ABD4TNM1"/>
<evidence type="ECO:0000313" key="2">
    <source>
        <dbReference type="Proteomes" id="UP001524383"/>
    </source>
</evidence>
<evidence type="ECO:0000313" key="1">
    <source>
        <dbReference type="EMBL" id="MCQ1538895.1"/>
    </source>
</evidence>